<dbReference type="EMBL" id="ASPP01014852">
    <property type="protein sequence ID" value="ETO18482.1"/>
    <property type="molecule type" value="Genomic_DNA"/>
</dbReference>
<proteinExistence type="predicted"/>
<evidence type="ECO:0000256" key="2">
    <source>
        <dbReference type="SAM" id="SignalP"/>
    </source>
</evidence>
<dbReference type="OrthoDB" id="8015076at2759"/>
<evidence type="ECO:0000313" key="3">
    <source>
        <dbReference type="EMBL" id="ETO18482.1"/>
    </source>
</evidence>
<name>X6MYD3_RETFI</name>
<sequence>MQTYYWISIIFILSCGYQVSGECCKPIPGTRTCRDGTILSDWGGCCGKGACNIFCCNCDNGCREKPTDSWRVVSAQVYGGHKVFLGWHHVFIVLEDNYGKFHMLEVSPLCKEQQPIKIRHKTADSLSEAVALRWESNEGYEDWGSRFESQLIHLANENNLKCKCGACEEFEQKKYKVLKKIKNKQYYFVFIILDNIQSTFHFYCFIFRDMIT</sequence>
<gene>
    <name evidence="3" type="ORF">RFI_18784</name>
</gene>
<feature type="signal peptide" evidence="2">
    <location>
        <begin position="1"/>
        <end position="21"/>
    </location>
</feature>
<comment type="caution">
    <text evidence="3">The sequence shown here is derived from an EMBL/GenBank/DDBJ whole genome shotgun (WGS) entry which is preliminary data.</text>
</comment>
<protein>
    <submittedName>
        <fullName evidence="3">Uncharacterized protein</fullName>
    </submittedName>
</protein>
<organism evidence="3 4">
    <name type="scientific">Reticulomyxa filosa</name>
    <dbReference type="NCBI Taxonomy" id="46433"/>
    <lineage>
        <taxon>Eukaryota</taxon>
        <taxon>Sar</taxon>
        <taxon>Rhizaria</taxon>
        <taxon>Retaria</taxon>
        <taxon>Foraminifera</taxon>
        <taxon>Monothalamids</taxon>
        <taxon>Reticulomyxidae</taxon>
        <taxon>Reticulomyxa</taxon>
    </lineage>
</organism>
<keyword evidence="4" id="KW-1185">Reference proteome</keyword>
<dbReference type="Proteomes" id="UP000023152">
    <property type="component" value="Unassembled WGS sequence"/>
</dbReference>
<keyword evidence="1" id="KW-0472">Membrane</keyword>
<dbReference type="Gene3D" id="3.30.70.2800">
    <property type="match status" value="1"/>
</dbReference>
<evidence type="ECO:0000313" key="4">
    <source>
        <dbReference type="Proteomes" id="UP000023152"/>
    </source>
</evidence>
<feature type="chain" id="PRO_5004976014" evidence="2">
    <location>
        <begin position="22"/>
        <end position="212"/>
    </location>
</feature>
<keyword evidence="1" id="KW-0812">Transmembrane</keyword>
<keyword evidence="1" id="KW-1133">Transmembrane helix</keyword>
<evidence type="ECO:0000256" key="1">
    <source>
        <dbReference type="SAM" id="Phobius"/>
    </source>
</evidence>
<accession>X6MYD3</accession>
<reference evidence="3 4" key="1">
    <citation type="journal article" date="2013" name="Curr. Biol.">
        <title>The Genome of the Foraminiferan Reticulomyxa filosa.</title>
        <authorList>
            <person name="Glockner G."/>
            <person name="Hulsmann N."/>
            <person name="Schleicher M."/>
            <person name="Noegel A.A."/>
            <person name="Eichinger L."/>
            <person name="Gallinger C."/>
            <person name="Pawlowski J."/>
            <person name="Sierra R."/>
            <person name="Euteneuer U."/>
            <person name="Pillet L."/>
            <person name="Moustafa A."/>
            <person name="Platzer M."/>
            <person name="Groth M."/>
            <person name="Szafranski K."/>
            <person name="Schliwa M."/>
        </authorList>
    </citation>
    <scope>NUCLEOTIDE SEQUENCE [LARGE SCALE GENOMIC DNA]</scope>
</reference>
<dbReference type="AlphaFoldDB" id="X6MYD3"/>
<keyword evidence="2" id="KW-0732">Signal</keyword>
<feature type="transmembrane region" description="Helical" evidence="1">
    <location>
        <begin position="186"/>
        <end position="206"/>
    </location>
</feature>